<dbReference type="Proteomes" id="UP000028981">
    <property type="component" value="Unassembled WGS sequence"/>
</dbReference>
<gene>
    <name evidence="1" type="ORF">JP75_23065</name>
</gene>
<name>A0A087LWW2_9HYPH</name>
<reference evidence="1 2" key="1">
    <citation type="submission" date="2014-08" db="EMBL/GenBank/DDBJ databases">
        <authorList>
            <person name="Hassan Y.I."/>
            <person name="Lepp D."/>
            <person name="Zhou T."/>
        </authorList>
    </citation>
    <scope>NUCLEOTIDE SEQUENCE [LARGE SCALE GENOMIC DNA]</scope>
    <source>
        <strain evidence="1 2">IFO13584</strain>
    </source>
</reference>
<organism evidence="1 2">
    <name type="scientific">Devosia riboflavina</name>
    <dbReference type="NCBI Taxonomy" id="46914"/>
    <lineage>
        <taxon>Bacteria</taxon>
        <taxon>Pseudomonadati</taxon>
        <taxon>Pseudomonadota</taxon>
        <taxon>Alphaproteobacteria</taxon>
        <taxon>Hyphomicrobiales</taxon>
        <taxon>Devosiaceae</taxon>
        <taxon>Devosia</taxon>
    </lineage>
</organism>
<dbReference type="EMBL" id="JQGC01000031">
    <property type="protein sequence ID" value="KFL29115.1"/>
    <property type="molecule type" value="Genomic_DNA"/>
</dbReference>
<comment type="caution">
    <text evidence="1">The sequence shown here is derived from an EMBL/GenBank/DDBJ whole genome shotgun (WGS) entry which is preliminary data.</text>
</comment>
<keyword evidence="2" id="KW-1185">Reference proteome</keyword>
<protein>
    <submittedName>
        <fullName evidence="1">Uncharacterized protein</fullName>
    </submittedName>
</protein>
<evidence type="ECO:0000313" key="1">
    <source>
        <dbReference type="EMBL" id="KFL29115.1"/>
    </source>
</evidence>
<evidence type="ECO:0000313" key="2">
    <source>
        <dbReference type="Proteomes" id="UP000028981"/>
    </source>
</evidence>
<dbReference type="AlphaFoldDB" id="A0A087LWW2"/>
<sequence>MAVETLFVSLTKSYSPIRPRWQKRLIARYRLWRMGVSRELQLGGLGARRRADIGRPEGKKSRWLDELMRSYRMR</sequence>
<accession>A0A087LWW2</accession>
<proteinExistence type="predicted"/>
<dbReference type="STRING" id="46914.JP75_23065"/>
<dbReference type="RefSeq" id="WP_035087076.1">
    <property type="nucleotide sequence ID" value="NZ_JQGC01000031.1"/>
</dbReference>